<dbReference type="InterPro" id="IPR050260">
    <property type="entry name" value="FAD-bd_OxRdtase"/>
</dbReference>
<dbReference type="Gene3D" id="1.10.10.1100">
    <property type="entry name" value="BFD-like [2Fe-2S]-binding domain"/>
    <property type="match status" value="1"/>
</dbReference>
<accession>A0ABY5PET1</accession>
<dbReference type="InterPro" id="IPR041575">
    <property type="entry name" value="Rubredoxin_C"/>
</dbReference>
<dbReference type="SUPFAM" id="SSF50692">
    <property type="entry name" value="ADC-like"/>
    <property type="match status" value="1"/>
</dbReference>
<dbReference type="Pfam" id="PF01568">
    <property type="entry name" value="Molydop_binding"/>
    <property type="match status" value="1"/>
</dbReference>
<dbReference type="Gene3D" id="3.30.390.30">
    <property type="match status" value="1"/>
</dbReference>
<dbReference type="Gene3D" id="2.40.40.20">
    <property type="match status" value="1"/>
</dbReference>
<dbReference type="CDD" id="cd02791">
    <property type="entry name" value="MopB_CT_Nitrate-R-NapA-like"/>
    <property type="match status" value="1"/>
</dbReference>
<comment type="cofactor">
    <cofactor evidence="1">
        <name>Mo-bis(molybdopterin guanine dinucleotide)</name>
        <dbReference type="ChEBI" id="CHEBI:60539"/>
    </cofactor>
</comment>
<comment type="cofactor">
    <cofactor evidence="3">
        <name>FAD</name>
        <dbReference type="ChEBI" id="CHEBI:57692"/>
    </cofactor>
</comment>
<dbReference type="PRINTS" id="PR00368">
    <property type="entry name" value="FADPNR"/>
</dbReference>
<dbReference type="InterPro" id="IPR016156">
    <property type="entry name" value="FAD/NAD-linked_Rdtase_dimer_sf"/>
</dbReference>
<organism evidence="11 12">
    <name type="scientific">Svornostia abyssi</name>
    <dbReference type="NCBI Taxonomy" id="2898438"/>
    <lineage>
        <taxon>Bacteria</taxon>
        <taxon>Bacillati</taxon>
        <taxon>Actinomycetota</taxon>
        <taxon>Thermoleophilia</taxon>
        <taxon>Solirubrobacterales</taxon>
        <taxon>Baekduiaceae</taxon>
        <taxon>Svornostia</taxon>
    </lineage>
</organism>
<dbReference type="Pfam" id="PF07992">
    <property type="entry name" value="Pyr_redox_2"/>
    <property type="match status" value="1"/>
</dbReference>
<evidence type="ECO:0000259" key="8">
    <source>
        <dbReference type="Pfam" id="PF04324"/>
    </source>
</evidence>
<proteinExistence type="predicted"/>
<dbReference type="PRINTS" id="PR00411">
    <property type="entry name" value="PNDRDTASEI"/>
</dbReference>
<dbReference type="PANTHER" id="PTHR43429">
    <property type="entry name" value="PYRIDINE NUCLEOTIDE-DISULFIDE OXIDOREDUCTASE DOMAIN-CONTAINING"/>
    <property type="match status" value="1"/>
</dbReference>
<feature type="compositionally biased region" description="Low complexity" evidence="6">
    <location>
        <begin position="593"/>
        <end position="607"/>
    </location>
</feature>
<evidence type="ECO:0000256" key="1">
    <source>
        <dbReference type="ARBA" id="ARBA00001942"/>
    </source>
</evidence>
<evidence type="ECO:0000256" key="2">
    <source>
        <dbReference type="ARBA" id="ARBA00001966"/>
    </source>
</evidence>
<evidence type="ECO:0000256" key="6">
    <source>
        <dbReference type="SAM" id="MobiDB-lite"/>
    </source>
</evidence>
<dbReference type="InterPro" id="IPR036188">
    <property type="entry name" value="FAD/NAD-bd_sf"/>
</dbReference>
<evidence type="ECO:0000259" key="10">
    <source>
        <dbReference type="Pfam" id="PF18267"/>
    </source>
</evidence>
<protein>
    <submittedName>
        <fullName evidence="11">FAD-dependent oxidoreductase</fullName>
    </submittedName>
</protein>
<evidence type="ECO:0000313" key="12">
    <source>
        <dbReference type="Proteomes" id="UP001058860"/>
    </source>
</evidence>
<dbReference type="Proteomes" id="UP001058860">
    <property type="component" value="Chromosome"/>
</dbReference>
<sequence>MLLTTGRIADQWHTMTRTGKSPSLRAAAGVPFLELHPNDAADAGVKDGDDVRVVSRRGAVVLRAKVTDGIAQGVCFAPFHWGALHAAAGAGTLNATTLGAVDPTSKQPELKAAAVRVERVVPSRGHATSKHHRARLVVVGTGMAGLAVVEEALRRRPADTWRVTMLGEEALPPYNRVLLSKLLARDAGSGELELRPPTWFSDQGVDLRGGLPATSIDTAARTVTDASGTDHPYDALVLATGSRPFVPPIPGANLAHVCAFRTWRDADALAAAAPGTEAVVLGGGLLGLEAAAGLRSRGVRVTVVELAPRLMGRQLDDDGAQMLRRELESQGLHIELGVSVTRISRNQVELSDGRTVPANLVVVAVGVRPETSLAQAGGIEVDRGIVVDDELHTSADGVWAAGECVQHRGTVYGLWAPLAQQARVAGARVAGDPAAFHGAITATTLKVSGVGVYAGGVADTDLDAGHDEIVHRDTRTGVYRKLVLDGDRLAGAVLLGDTGDATKLTDLLRSGDPVPEHLLNPAGGHVEAPPPCATDTVCSCNAVTRGEIDTAITARGLRTVAQVGAATRAATGCGGCAPEVERILAERSSDRNTTAAETKPAAATMAS</sequence>
<dbReference type="InterPro" id="IPR041957">
    <property type="entry name" value="CT_Nitrate-R-NapA-like"/>
</dbReference>
<dbReference type="InterPro" id="IPR006657">
    <property type="entry name" value="MoPterin_dinucl-bd_dom"/>
</dbReference>
<name>A0ABY5PET1_9ACTN</name>
<feature type="domain" description="NADH-rubredoxin oxidoreductase C-terminal" evidence="10">
    <location>
        <begin position="442"/>
        <end position="511"/>
    </location>
</feature>
<dbReference type="InterPro" id="IPR009010">
    <property type="entry name" value="Asp_de-COase-like_dom_sf"/>
</dbReference>
<gene>
    <name evidence="11" type="ORF">LRS13_21240</name>
</gene>
<comment type="cofactor">
    <cofactor evidence="2">
        <name>[4Fe-4S] cluster</name>
        <dbReference type="ChEBI" id="CHEBI:49883"/>
    </cofactor>
</comment>
<evidence type="ECO:0000259" key="7">
    <source>
        <dbReference type="Pfam" id="PF01568"/>
    </source>
</evidence>
<dbReference type="InterPro" id="IPR023753">
    <property type="entry name" value="FAD/NAD-binding_dom"/>
</dbReference>
<feature type="domain" description="FAD/NAD(P)-binding" evidence="9">
    <location>
        <begin position="135"/>
        <end position="409"/>
    </location>
</feature>
<dbReference type="Pfam" id="PF04324">
    <property type="entry name" value="Fer2_BFD"/>
    <property type="match status" value="1"/>
</dbReference>
<dbReference type="RefSeq" id="WP_353863681.1">
    <property type="nucleotide sequence ID" value="NZ_CP088295.1"/>
</dbReference>
<feature type="region of interest" description="Disordered" evidence="6">
    <location>
        <begin position="588"/>
        <end position="607"/>
    </location>
</feature>
<evidence type="ECO:0000256" key="3">
    <source>
        <dbReference type="ARBA" id="ARBA00001974"/>
    </source>
</evidence>
<keyword evidence="5" id="KW-0274">FAD</keyword>
<dbReference type="SUPFAM" id="SSF51905">
    <property type="entry name" value="FAD/NAD(P)-binding domain"/>
    <property type="match status" value="2"/>
</dbReference>
<reference evidence="12" key="1">
    <citation type="submission" date="2021-11" db="EMBL/GenBank/DDBJ databases">
        <title>Cultivation dependent microbiological survey of springs from the worlds oldest radium mine currently devoted to the extraction of radon-saturated water.</title>
        <authorList>
            <person name="Kapinusova G."/>
            <person name="Smrhova T."/>
            <person name="Strejcek M."/>
            <person name="Suman J."/>
            <person name="Jani K."/>
            <person name="Pajer P."/>
            <person name="Uhlik O."/>
        </authorList>
    </citation>
    <scope>NUCLEOTIDE SEQUENCE [LARGE SCALE GENOMIC DNA]</scope>
    <source>
        <strain evidence="12">J379</strain>
    </source>
</reference>
<evidence type="ECO:0000256" key="5">
    <source>
        <dbReference type="ARBA" id="ARBA00022827"/>
    </source>
</evidence>
<dbReference type="InterPro" id="IPR041854">
    <property type="entry name" value="BFD-like_2Fe2S-bd_dom_sf"/>
</dbReference>
<keyword evidence="4" id="KW-0285">Flavoprotein</keyword>
<feature type="domain" description="Molybdopterin dinucleotide-binding" evidence="7">
    <location>
        <begin position="2"/>
        <end position="113"/>
    </location>
</feature>
<evidence type="ECO:0000256" key="4">
    <source>
        <dbReference type="ARBA" id="ARBA00022630"/>
    </source>
</evidence>
<evidence type="ECO:0000259" key="9">
    <source>
        <dbReference type="Pfam" id="PF07992"/>
    </source>
</evidence>
<evidence type="ECO:0000313" key="11">
    <source>
        <dbReference type="EMBL" id="UUY03169.1"/>
    </source>
</evidence>
<dbReference type="InterPro" id="IPR007419">
    <property type="entry name" value="BFD-like_2Fe2S-bd_dom"/>
</dbReference>
<keyword evidence="12" id="KW-1185">Reference proteome</keyword>
<dbReference type="EMBL" id="CP088295">
    <property type="protein sequence ID" value="UUY03169.1"/>
    <property type="molecule type" value="Genomic_DNA"/>
</dbReference>
<dbReference type="Pfam" id="PF18267">
    <property type="entry name" value="Rubredoxin_C"/>
    <property type="match status" value="1"/>
</dbReference>
<dbReference type="Gene3D" id="3.50.50.60">
    <property type="entry name" value="FAD/NAD(P)-binding domain"/>
    <property type="match status" value="2"/>
</dbReference>
<feature type="domain" description="BFD-like [2Fe-2S]-binding" evidence="8">
    <location>
        <begin position="537"/>
        <end position="586"/>
    </location>
</feature>
<dbReference type="PANTHER" id="PTHR43429:SF3">
    <property type="entry name" value="NITRITE REDUCTASE [NAD(P)H]"/>
    <property type="match status" value="1"/>
</dbReference>